<gene>
    <name evidence="3" type="ORF">LS80_004905</name>
    <name evidence="2" type="ORF">LS81_004380</name>
    <name evidence="1" type="ORF">NHP164001_13930</name>
</gene>
<dbReference type="EMBL" id="JRPL02000007">
    <property type="protein sequence ID" value="TLD83621.1"/>
    <property type="molecule type" value="Genomic_DNA"/>
</dbReference>
<dbReference type="EMBL" id="BAAFHN010000034">
    <property type="protein sequence ID" value="GAB0173374.1"/>
    <property type="molecule type" value="Genomic_DNA"/>
</dbReference>
<reference evidence="3" key="2">
    <citation type="submission" date="2018-04" db="EMBL/GenBank/DDBJ databases">
        <authorList>
            <person name="Sheh A."/>
            <person name="Shen Z."/>
            <person name="Mannion A.J."/>
            <person name="Fox J.G."/>
        </authorList>
    </citation>
    <scope>NUCLEOTIDE SEQUENCE</scope>
    <source>
        <strain evidence="3">ATCC 49310</strain>
    </source>
</reference>
<name>A0A4V6I329_9HELI</name>
<evidence type="ECO:0000313" key="5">
    <source>
        <dbReference type="Proteomes" id="UP000029878"/>
    </source>
</evidence>
<dbReference type="RefSeq" id="WP_052089123.1">
    <property type="nucleotide sequence ID" value="NZ_BAAFHN010000034.1"/>
</dbReference>
<dbReference type="AlphaFoldDB" id="A0A4V6I329"/>
<evidence type="ECO:0000313" key="4">
    <source>
        <dbReference type="Proteomes" id="UP000029861"/>
    </source>
</evidence>
<accession>A0A4V6I329</accession>
<evidence type="ECO:0000313" key="3">
    <source>
        <dbReference type="EMBL" id="TLD98352.1"/>
    </source>
</evidence>
<reference evidence="4 5" key="1">
    <citation type="journal article" date="2014" name="Genome Announc.">
        <title>Draft genome sequences of eight enterohepatic helicobacter species isolated from both laboratory and wild rodents.</title>
        <authorList>
            <person name="Sheh A."/>
            <person name="Shen Z."/>
            <person name="Fox J.G."/>
        </authorList>
    </citation>
    <scope>NUCLEOTIDE SEQUENCE [LARGE SCALE GENOMIC DNA]</scope>
    <source>
        <strain evidence="3 4">ATCC 49310</strain>
        <strain evidence="2 5">ATCC 700114</strain>
    </source>
</reference>
<evidence type="ECO:0000313" key="6">
    <source>
        <dbReference type="Proteomes" id="UP001562457"/>
    </source>
</evidence>
<dbReference type="Proteomes" id="UP001562457">
    <property type="component" value="Unassembled WGS sequence"/>
</dbReference>
<protein>
    <submittedName>
        <fullName evidence="3">Uncharacterized protein</fullName>
    </submittedName>
</protein>
<dbReference type="EMBL" id="JRPK02000012">
    <property type="protein sequence ID" value="TLD98352.1"/>
    <property type="molecule type" value="Genomic_DNA"/>
</dbReference>
<dbReference type="Proteomes" id="UP000029878">
    <property type="component" value="Unassembled WGS sequence"/>
</dbReference>
<organism evidence="3 4">
    <name type="scientific">Helicobacter trogontum</name>
    <dbReference type="NCBI Taxonomy" id="50960"/>
    <lineage>
        <taxon>Bacteria</taxon>
        <taxon>Pseudomonadati</taxon>
        <taxon>Campylobacterota</taxon>
        <taxon>Epsilonproteobacteria</taxon>
        <taxon>Campylobacterales</taxon>
        <taxon>Helicobacteraceae</taxon>
        <taxon>Helicobacter</taxon>
    </lineage>
</organism>
<dbReference type="Proteomes" id="UP000029861">
    <property type="component" value="Unassembled WGS sequence"/>
</dbReference>
<comment type="caution">
    <text evidence="3">The sequence shown here is derived from an EMBL/GenBank/DDBJ whole genome shotgun (WGS) entry which is preliminary data.</text>
</comment>
<keyword evidence="6" id="KW-1185">Reference proteome</keyword>
<evidence type="ECO:0000313" key="1">
    <source>
        <dbReference type="EMBL" id="GAB0173374.1"/>
    </source>
</evidence>
<evidence type="ECO:0000313" key="2">
    <source>
        <dbReference type="EMBL" id="TLD83621.1"/>
    </source>
</evidence>
<reference evidence="1 6" key="3">
    <citation type="submission" date="2024-06" db="EMBL/GenBank/DDBJ databases">
        <title>Draft genome sequence of Helicobacter trogontum NHP16-4001.</title>
        <authorList>
            <person name="Rimbara E."/>
            <person name="Suzuki M."/>
        </authorList>
    </citation>
    <scope>NUCLEOTIDE SEQUENCE [LARGE SCALE GENOMIC DNA]</scope>
    <source>
        <strain evidence="1 6">NHP16-4001</strain>
    </source>
</reference>
<proteinExistence type="predicted"/>
<dbReference type="OrthoDB" id="5325457at2"/>
<sequence length="199" mass="22876">MKDILKCLITSVIVWSGVLHAESPYAPDFSLKTHVLQEPPALMQNYNTGLPESWEYYATKAPRQNVLIPTMPVIMEICAIMETPLQVYLTKESLMQGCRMGDKGLLHLILQPYQYLPSLHTLENTSLIANTGQTYNYPQIVIYYKIDEKTQDILTSIELGDFYDENGSIIVNGESFWYNKDVMLTFHKLIREISDEVIY</sequence>